<reference evidence="2 3" key="1">
    <citation type="submission" date="2016-05" db="EMBL/GenBank/DDBJ databases">
        <title>Microbial solvent formation.</title>
        <authorList>
            <person name="Poehlein A."/>
            <person name="Montoya Solano J.D."/>
            <person name="Flitsch S."/>
            <person name="Krabben P."/>
            <person name="Duerre P."/>
            <person name="Daniel R."/>
        </authorList>
    </citation>
    <scope>NUCLEOTIDE SEQUENCE [LARGE SCALE GENOMIC DNA]</scope>
    <source>
        <strain evidence="2 3">DSM 53</strain>
    </source>
</reference>
<organism evidence="2 3">
    <name type="scientific">Clostridium beijerinckii</name>
    <name type="common">Clostridium MP</name>
    <dbReference type="NCBI Taxonomy" id="1520"/>
    <lineage>
        <taxon>Bacteria</taxon>
        <taxon>Bacillati</taxon>
        <taxon>Bacillota</taxon>
        <taxon>Clostridia</taxon>
        <taxon>Eubacteriales</taxon>
        <taxon>Clostridiaceae</taxon>
        <taxon>Clostridium</taxon>
    </lineage>
</organism>
<accession>A0A1S8SA94</accession>
<comment type="caution">
    <text evidence="2">The sequence shown here is derived from an EMBL/GenBank/DDBJ whole genome shotgun (WGS) entry which is preliminary data.</text>
</comment>
<sequence length="80" mass="9552">MQVNINRSKKISGYSTLDITNIDLEDYSQLMIALDYRLETLEEKLESYKQSKDERMKEFIPKTEKKILQLKNLIEKIKII</sequence>
<feature type="coiled-coil region" evidence="1">
    <location>
        <begin position="24"/>
        <end position="58"/>
    </location>
</feature>
<evidence type="ECO:0000256" key="1">
    <source>
        <dbReference type="SAM" id="Coils"/>
    </source>
</evidence>
<evidence type="ECO:0000313" key="3">
    <source>
        <dbReference type="Proteomes" id="UP000190973"/>
    </source>
</evidence>
<name>A0A1S8SA94_CLOBE</name>
<evidence type="ECO:0000313" key="2">
    <source>
        <dbReference type="EMBL" id="OOM62232.1"/>
    </source>
</evidence>
<dbReference type="AlphaFoldDB" id="A0A1S8SA94"/>
<keyword evidence="1" id="KW-0175">Coiled coil</keyword>
<proteinExistence type="predicted"/>
<dbReference type="Proteomes" id="UP000190973">
    <property type="component" value="Unassembled WGS sequence"/>
</dbReference>
<dbReference type="EMBL" id="LZZI01000026">
    <property type="protein sequence ID" value="OOM62232.1"/>
    <property type="molecule type" value="Genomic_DNA"/>
</dbReference>
<dbReference type="RefSeq" id="WP_077838565.1">
    <property type="nucleotide sequence ID" value="NZ_JABTAE010000001.1"/>
</dbReference>
<protein>
    <submittedName>
        <fullName evidence="2">Uncharacterized protein</fullName>
    </submittedName>
</protein>
<gene>
    <name evidence="2" type="ORF">CLBCK_19350</name>
</gene>